<dbReference type="GeneTree" id="ENSGT00960000189322"/>
<accession>A0A8C6Y732</accession>
<proteinExistence type="predicted"/>
<dbReference type="SUPFAM" id="SSF56219">
    <property type="entry name" value="DNase I-like"/>
    <property type="match status" value="1"/>
</dbReference>
<evidence type="ECO:0000313" key="1">
    <source>
        <dbReference type="Ensembl" id="ENSNNAP00000023781.1"/>
    </source>
</evidence>
<sequence length="144" mass="16733">MEKVFMASADNEKKNGIAVYIKEEIKALLVFADPKGRVLAIEIQINFKKILLVVIYAPNANQKEFYKALYTKIIELERKKICIIGDFNAVAEDQKDYKGGNKKGREIKNRELPKICVEMINELNLIDIWRKIPTLYLYNHFPGR</sequence>
<protein>
    <recommendedName>
        <fullName evidence="3">Endonuclease/exonuclease/phosphatase domain-containing protein</fullName>
    </recommendedName>
</protein>
<evidence type="ECO:0008006" key="3">
    <source>
        <dbReference type="Google" id="ProtNLM"/>
    </source>
</evidence>
<dbReference type="AlphaFoldDB" id="A0A8C6Y732"/>
<name>A0A8C6Y732_NAJNA</name>
<dbReference type="OrthoDB" id="9909359at2759"/>
<dbReference type="InterPro" id="IPR036691">
    <property type="entry name" value="Endo/exonu/phosph_ase_sf"/>
</dbReference>
<keyword evidence="2" id="KW-1185">Reference proteome</keyword>
<dbReference type="Ensembl" id="ENSNNAT00000024937.1">
    <property type="protein sequence ID" value="ENSNNAP00000023781.1"/>
    <property type="gene ID" value="ENSNNAG00000015655.1"/>
</dbReference>
<evidence type="ECO:0000313" key="2">
    <source>
        <dbReference type="Proteomes" id="UP000694559"/>
    </source>
</evidence>
<dbReference type="Proteomes" id="UP000694559">
    <property type="component" value="Unplaced"/>
</dbReference>
<reference evidence="1" key="2">
    <citation type="submission" date="2025-09" db="UniProtKB">
        <authorList>
            <consortium name="Ensembl"/>
        </authorList>
    </citation>
    <scope>IDENTIFICATION</scope>
</reference>
<dbReference type="Gene3D" id="3.60.10.10">
    <property type="entry name" value="Endonuclease/exonuclease/phosphatase"/>
    <property type="match status" value="1"/>
</dbReference>
<dbReference type="OMA" id="IEIQINF"/>
<reference evidence="1" key="1">
    <citation type="submission" date="2025-08" db="UniProtKB">
        <authorList>
            <consortium name="Ensembl"/>
        </authorList>
    </citation>
    <scope>IDENTIFICATION</scope>
</reference>
<organism evidence="1 2">
    <name type="scientific">Naja naja</name>
    <name type="common">Indian cobra</name>
    <dbReference type="NCBI Taxonomy" id="35670"/>
    <lineage>
        <taxon>Eukaryota</taxon>
        <taxon>Metazoa</taxon>
        <taxon>Chordata</taxon>
        <taxon>Craniata</taxon>
        <taxon>Vertebrata</taxon>
        <taxon>Euteleostomi</taxon>
        <taxon>Lepidosauria</taxon>
        <taxon>Squamata</taxon>
        <taxon>Bifurcata</taxon>
        <taxon>Unidentata</taxon>
        <taxon>Episquamata</taxon>
        <taxon>Toxicofera</taxon>
        <taxon>Serpentes</taxon>
        <taxon>Colubroidea</taxon>
        <taxon>Elapidae</taxon>
        <taxon>Elapinae</taxon>
        <taxon>Naja</taxon>
    </lineage>
</organism>